<dbReference type="Pfam" id="PF01965">
    <property type="entry name" value="DJ-1_PfpI"/>
    <property type="match status" value="1"/>
</dbReference>
<dbReference type="InterPro" id="IPR006286">
    <property type="entry name" value="C56_PfpI-like"/>
</dbReference>
<dbReference type="PANTHER" id="PTHR42733">
    <property type="entry name" value="DJ-1 PROTEIN"/>
    <property type="match status" value="1"/>
</dbReference>
<comment type="similarity">
    <text evidence="1">Belongs to the peptidase C56 family.</text>
</comment>
<dbReference type="PANTHER" id="PTHR42733:SF12">
    <property type="entry name" value="PROTEINASE"/>
    <property type="match status" value="1"/>
</dbReference>
<gene>
    <name evidence="3" type="ORF">RM543_09305</name>
</gene>
<dbReference type="SUPFAM" id="SSF52317">
    <property type="entry name" value="Class I glutamine amidotransferase-like"/>
    <property type="match status" value="1"/>
</dbReference>
<keyword evidence="4" id="KW-1185">Reference proteome</keyword>
<feature type="domain" description="DJ-1/PfpI" evidence="2">
    <location>
        <begin position="8"/>
        <end position="172"/>
    </location>
</feature>
<sequence length="186" mass="19844">MPTIGTAKIAILATDGFEKVELTVPRDELKKAGATVHIISPEGDDVRSWDETDWGSTEPADLSLKDANAADYDALVLPGGQINPDKLRTIPEAVSFVKAFAESGKPLAAICHGPWLLVEADVLKGRRATSFPSIRTDLRNAGAEVVDETVVHDGNLITSRNPDDLDAFIRTIKDAVEQGASGRDAA</sequence>
<dbReference type="EMBL" id="JAVRHL010000002">
    <property type="protein sequence ID" value="MDT0682882.1"/>
    <property type="molecule type" value="Genomic_DNA"/>
</dbReference>
<dbReference type="NCBIfam" id="TIGR01382">
    <property type="entry name" value="PfpI"/>
    <property type="match status" value="1"/>
</dbReference>
<proteinExistence type="inferred from homology"/>
<evidence type="ECO:0000313" key="3">
    <source>
        <dbReference type="EMBL" id="MDT0682882.1"/>
    </source>
</evidence>
<dbReference type="RefSeq" id="WP_311690843.1">
    <property type="nucleotide sequence ID" value="NZ_JAVRHL010000002.1"/>
</dbReference>
<dbReference type="Gene3D" id="3.40.50.880">
    <property type="match status" value="1"/>
</dbReference>
<name>A0ABU3DGN8_9RHOB</name>
<evidence type="ECO:0000256" key="1">
    <source>
        <dbReference type="ARBA" id="ARBA00008542"/>
    </source>
</evidence>
<dbReference type="CDD" id="cd03134">
    <property type="entry name" value="GATase1_PfpI_like"/>
    <property type="match status" value="1"/>
</dbReference>
<dbReference type="Proteomes" id="UP001265259">
    <property type="component" value="Unassembled WGS sequence"/>
</dbReference>
<organism evidence="3 4">
    <name type="scientific">Tropicimonas omnivorans</name>
    <dbReference type="NCBI Taxonomy" id="3075590"/>
    <lineage>
        <taxon>Bacteria</taxon>
        <taxon>Pseudomonadati</taxon>
        <taxon>Pseudomonadota</taxon>
        <taxon>Alphaproteobacteria</taxon>
        <taxon>Rhodobacterales</taxon>
        <taxon>Roseobacteraceae</taxon>
        <taxon>Tropicimonas</taxon>
    </lineage>
</organism>
<evidence type="ECO:0000313" key="4">
    <source>
        <dbReference type="Proteomes" id="UP001265259"/>
    </source>
</evidence>
<reference evidence="3 4" key="1">
    <citation type="submission" date="2023-09" db="EMBL/GenBank/DDBJ databases">
        <authorList>
            <person name="Rey-Velasco X."/>
        </authorList>
    </citation>
    <scope>NUCLEOTIDE SEQUENCE [LARGE SCALE GENOMIC DNA]</scope>
    <source>
        <strain evidence="3 4">F158</strain>
    </source>
</reference>
<comment type="caution">
    <text evidence="3">The sequence shown here is derived from an EMBL/GenBank/DDBJ whole genome shotgun (WGS) entry which is preliminary data.</text>
</comment>
<protein>
    <submittedName>
        <fullName evidence="3">Type 1 glutamine amidotransferase domain-containing protein</fullName>
    </submittedName>
</protein>
<evidence type="ECO:0000259" key="2">
    <source>
        <dbReference type="Pfam" id="PF01965"/>
    </source>
</evidence>
<dbReference type="InterPro" id="IPR002818">
    <property type="entry name" value="DJ-1/PfpI"/>
</dbReference>
<dbReference type="InterPro" id="IPR029062">
    <property type="entry name" value="Class_I_gatase-like"/>
</dbReference>
<dbReference type="PROSITE" id="PS51276">
    <property type="entry name" value="PEPTIDASE_C56_PFPI"/>
    <property type="match status" value="1"/>
</dbReference>
<keyword evidence="3" id="KW-0315">Glutamine amidotransferase</keyword>
<accession>A0ABU3DGN8</accession>